<keyword evidence="4" id="KW-1185">Reference proteome</keyword>
<reference evidence="3 4" key="1">
    <citation type="submission" date="2019-08" db="EMBL/GenBank/DDBJ databases">
        <title>Genome of Psychroserpens burtonensis ACAM 167.</title>
        <authorList>
            <person name="Bowman J.P."/>
        </authorList>
    </citation>
    <scope>NUCLEOTIDE SEQUENCE [LARGE SCALE GENOMIC DNA]</scope>
    <source>
        <strain evidence="3 4">ACAM 167</strain>
    </source>
</reference>
<name>A0A5C7B9V0_9FLAO</name>
<gene>
    <name evidence="3" type="ORF">ES692_16900</name>
</gene>
<evidence type="ECO:0000256" key="1">
    <source>
        <dbReference type="SAM" id="SignalP"/>
    </source>
</evidence>
<dbReference type="Pfam" id="PF02469">
    <property type="entry name" value="Fasciclin"/>
    <property type="match status" value="3"/>
</dbReference>
<dbReference type="InterPro" id="IPR050904">
    <property type="entry name" value="Adhesion/Biosynth-related"/>
</dbReference>
<feature type="signal peptide" evidence="1">
    <location>
        <begin position="1"/>
        <end position="24"/>
    </location>
</feature>
<dbReference type="STRING" id="1123037.GCA_000425305_03436"/>
<dbReference type="InterPro" id="IPR036378">
    <property type="entry name" value="FAS1_dom_sf"/>
</dbReference>
<evidence type="ECO:0000259" key="2">
    <source>
        <dbReference type="PROSITE" id="PS50213"/>
    </source>
</evidence>
<dbReference type="PANTHER" id="PTHR10900:SF77">
    <property type="entry name" value="FI19380P1"/>
    <property type="match status" value="1"/>
</dbReference>
<dbReference type="PROSITE" id="PS50213">
    <property type="entry name" value="FAS1"/>
    <property type="match status" value="3"/>
</dbReference>
<dbReference type="PANTHER" id="PTHR10900">
    <property type="entry name" value="PERIOSTIN-RELATED"/>
    <property type="match status" value="1"/>
</dbReference>
<dbReference type="Proteomes" id="UP000321938">
    <property type="component" value="Unassembled WGS sequence"/>
</dbReference>
<organism evidence="3 4">
    <name type="scientific">Psychroserpens burtonensis</name>
    <dbReference type="NCBI Taxonomy" id="49278"/>
    <lineage>
        <taxon>Bacteria</taxon>
        <taxon>Pseudomonadati</taxon>
        <taxon>Bacteroidota</taxon>
        <taxon>Flavobacteriia</taxon>
        <taxon>Flavobacteriales</taxon>
        <taxon>Flavobacteriaceae</taxon>
        <taxon>Psychroserpens</taxon>
    </lineage>
</organism>
<feature type="chain" id="PRO_5022894715" evidence="1">
    <location>
        <begin position="25"/>
        <end position="465"/>
    </location>
</feature>
<accession>A0A5C7B9V0</accession>
<dbReference type="PROSITE" id="PS51257">
    <property type="entry name" value="PROKAR_LIPOPROTEIN"/>
    <property type="match status" value="1"/>
</dbReference>
<dbReference type="EMBL" id="VOSB01000036">
    <property type="protein sequence ID" value="TXE15373.1"/>
    <property type="molecule type" value="Genomic_DNA"/>
</dbReference>
<keyword evidence="1" id="KW-0732">Signal</keyword>
<evidence type="ECO:0000313" key="4">
    <source>
        <dbReference type="Proteomes" id="UP000321938"/>
    </source>
</evidence>
<dbReference type="SMART" id="SM00554">
    <property type="entry name" value="FAS1"/>
    <property type="match status" value="3"/>
</dbReference>
<dbReference type="RefSeq" id="WP_037052516.1">
    <property type="nucleotide sequence ID" value="NZ_VOSB01000036.1"/>
</dbReference>
<feature type="domain" description="FAS1" evidence="2">
    <location>
        <begin position="315"/>
        <end position="460"/>
    </location>
</feature>
<feature type="domain" description="FAS1" evidence="2">
    <location>
        <begin position="38"/>
        <end position="180"/>
    </location>
</feature>
<proteinExistence type="predicted"/>
<protein>
    <submittedName>
        <fullName evidence="3">Fasciclin domain-containing protein</fullName>
    </submittedName>
</protein>
<dbReference type="GO" id="GO:0005615">
    <property type="term" value="C:extracellular space"/>
    <property type="evidence" value="ECO:0007669"/>
    <property type="project" value="TreeGrafter"/>
</dbReference>
<dbReference type="Gene3D" id="2.30.180.10">
    <property type="entry name" value="FAS1 domain"/>
    <property type="match status" value="3"/>
</dbReference>
<comment type="caution">
    <text evidence="3">The sequence shown here is derived from an EMBL/GenBank/DDBJ whole genome shotgun (WGS) entry which is preliminary data.</text>
</comment>
<dbReference type="OrthoDB" id="9800666at2"/>
<dbReference type="SUPFAM" id="SSF82153">
    <property type="entry name" value="FAS1 domain"/>
    <property type="match status" value="3"/>
</dbReference>
<evidence type="ECO:0000313" key="3">
    <source>
        <dbReference type="EMBL" id="TXE15373.1"/>
    </source>
</evidence>
<dbReference type="AlphaFoldDB" id="A0A5C7B9V0"/>
<sequence length="465" mass="47177">MKIISKTIKFLPLFLMALAITSCSDDDDNNGGAVVPVQLNIVDTAIATADLSSLVAALQAADGNLVNVLNGSGPFTVLAPTNLAFETFLSDNGFANLEAVPTDVLSQVLLNHVISADLSSTDLTGLGAGYTRTNATGAGGNTMSIYFNTSNGVRFNDVSSVSTADVSASNGTVHIVDAVIGLPSIVDHAVNNSNFSALAGALTSEDLVTTLQGDGPFTVLAPINDAFSDFTNPDSNALSNILLNHVLVGAITSTDLVGLGNIYTNSLAVGPNDNAISLYSNTDNGVRFNGVSSVAIADVIGTNGIIHAVDTVIDIPSIVTFATADPNFSTLVTALTTLTPDTDFVATLSTVNGTSPAPFTVFAPNNAAFDDLGTPPAADVLTQVLLHHVLGNANVTSTNLVASNGAAPTMLNGQAITISLPGTGDNIADVTDGAGNTDIGIIAVDVQAGNGVIHVLNKVMLPSAD</sequence>
<feature type="domain" description="FAS1" evidence="2">
    <location>
        <begin position="182"/>
        <end position="313"/>
    </location>
</feature>
<dbReference type="InterPro" id="IPR000782">
    <property type="entry name" value="FAS1_domain"/>
</dbReference>